<dbReference type="SUPFAM" id="SSF51905">
    <property type="entry name" value="FAD/NAD(P)-binding domain"/>
    <property type="match status" value="1"/>
</dbReference>
<keyword evidence="5 10" id="KW-0560">Oxidoreductase</keyword>
<feature type="binding site" evidence="8">
    <location>
        <begin position="173"/>
        <end position="175"/>
    </location>
    <ligand>
        <name>FAD</name>
        <dbReference type="ChEBI" id="CHEBI:57692"/>
    </ligand>
</feature>
<dbReference type="EMBL" id="CP039865">
    <property type="protein sequence ID" value="QCK88561.1"/>
    <property type="molecule type" value="Genomic_DNA"/>
</dbReference>
<dbReference type="InterPro" id="IPR004099">
    <property type="entry name" value="Pyr_nucl-diS_OxRdtase_dimer"/>
</dbReference>
<keyword evidence="4" id="KW-0521">NADP</keyword>
<keyword evidence="15" id="KW-1185">Reference proteome</keyword>
<dbReference type="OrthoDB" id="9761158at2"/>
<comment type="similarity">
    <text evidence="1 10">Belongs to the class-I pyridine nucleotide-disulfide oxidoreductase family.</text>
</comment>
<keyword evidence="2 10" id="KW-0285">Flavoprotein</keyword>
<evidence type="ECO:0000256" key="3">
    <source>
        <dbReference type="ARBA" id="ARBA00022827"/>
    </source>
</evidence>
<feature type="binding site" evidence="8">
    <location>
        <position position="299"/>
    </location>
    <ligand>
        <name>NAD(+)</name>
        <dbReference type="ChEBI" id="CHEBI:57540"/>
    </ligand>
</feature>
<dbReference type="InterPro" id="IPR001100">
    <property type="entry name" value="Pyr_nuc-diS_OxRdtase"/>
</dbReference>
<dbReference type="AlphaFoldDB" id="A0A4D7QQ70"/>
<evidence type="ECO:0000313" key="15">
    <source>
        <dbReference type="Proteomes" id="UP000298588"/>
    </source>
</evidence>
<dbReference type="Gene3D" id="3.30.390.30">
    <property type="match status" value="1"/>
</dbReference>
<dbReference type="SUPFAM" id="SSF55424">
    <property type="entry name" value="FAD/NAD-linked reductases, dimerisation (C-terminal) domain"/>
    <property type="match status" value="1"/>
</dbReference>
<dbReference type="PROSITE" id="PS00076">
    <property type="entry name" value="PYRIDINE_REDOX_1"/>
    <property type="match status" value="1"/>
</dbReference>
<dbReference type="PIRSF" id="PIRSF000350">
    <property type="entry name" value="Mercury_reductase_MerA"/>
    <property type="match status" value="1"/>
</dbReference>
<dbReference type="PRINTS" id="PR00368">
    <property type="entry name" value="FADPNR"/>
</dbReference>
<dbReference type="FunFam" id="3.30.390.30:FF:000001">
    <property type="entry name" value="Dihydrolipoyl dehydrogenase"/>
    <property type="match status" value="1"/>
</dbReference>
<keyword evidence="8" id="KW-0520">NAD</keyword>
<dbReference type="GO" id="GO:0050660">
    <property type="term" value="F:flavin adenine dinucleotide binding"/>
    <property type="evidence" value="ECO:0007669"/>
    <property type="project" value="TreeGrafter"/>
</dbReference>
<evidence type="ECO:0000256" key="11">
    <source>
        <dbReference type="SAM" id="MobiDB-lite"/>
    </source>
</evidence>
<dbReference type="Pfam" id="PF02852">
    <property type="entry name" value="Pyr_redox_dim"/>
    <property type="match status" value="1"/>
</dbReference>
<dbReference type="InterPro" id="IPR023753">
    <property type="entry name" value="FAD/NAD-binding_dom"/>
</dbReference>
<dbReference type="Pfam" id="PF07992">
    <property type="entry name" value="Pyr_redox_2"/>
    <property type="match status" value="1"/>
</dbReference>
<evidence type="ECO:0000256" key="7">
    <source>
        <dbReference type="ARBA" id="ARBA00023284"/>
    </source>
</evidence>
<evidence type="ECO:0000259" key="13">
    <source>
        <dbReference type="Pfam" id="PF07992"/>
    </source>
</evidence>
<protein>
    <submittedName>
        <fullName evidence="14">Dihydrolipoamide dehydrogenase</fullName>
    </submittedName>
</protein>
<keyword evidence="6" id="KW-1015">Disulfide bond</keyword>
<evidence type="ECO:0000256" key="10">
    <source>
        <dbReference type="RuleBase" id="RU003691"/>
    </source>
</evidence>
<gene>
    <name evidence="14" type="ORF">E8L99_01040</name>
</gene>
<dbReference type="KEGG" id="paqt:E8L99_01040"/>
<keyword evidence="3 8" id="KW-0274">FAD</keyword>
<dbReference type="PANTHER" id="PTHR43014:SF2">
    <property type="entry name" value="MERCURIC REDUCTASE"/>
    <property type="match status" value="1"/>
</dbReference>
<feature type="binding site" evidence="8">
    <location>
        <position position="233"/>
    </location>
    <ligand>
        <name>NAD(+)</name>
        <dbReference type="ChEBI" id="CHEBI:57540"/>
    </ligand>
</feature>
<comment type="cofactor">
    <cofactor evidence="8">
        <name>FAD</name>
        <dbReference type="ChEBI" id="CHEBI:57692"/>
    </cofactor>
    <text evidence="8">Binds 1 FAD per subunit.</text>
</comment>
<evidence type="ECO:0000313" key="14">
    <source>
        <dbReference type="EMBL" id="QCK88561.1"/>
    </source>
</evidence>
<dbReference type="Gene3D" id="3.50.50.60">
    <property type="entry name" value="FAD/NAD(P)-binding domain"/>
    <property type="match status" value="2"/>
</dbReference>
<evidence type="ECO:0000256" key="1">
    <source>
        <dbReference type="ARBA" id="ARBA00007532"/>
    </source>
</evidence>
<evidence type="ECO:0000259" key="12">
    <source>
        <dbReference type="Pfam" id="PF02852"/>
    </source>
</evidence>
<dbReference type="Proteomes" id="UP000298588">
    <property type="component" value="Chromosome"/>
</dbReference>
<sequence>MSQARRTVAHETISTGSPDRSTKHHESHRDEAVTESLSVDVCVIGAGSGGLTVAAFCAMLGAPVVLIEKGEMGGDCLNVGCVPSKALIAAARRAEDIRTARAFGIGPTVPQIDFAAVQAHVRETVATIAPTDSVARFTALGVRVIRGAARFTGPKTVEVGGTTVTARRFVIATGSSPAVPAIDGLDTVPFLTNETIFGLAECPAHLAVLGGGAVGLELAQAFRRLGAAVTVFERDRILAKEDAEMTDVIRRRLIADGVTIHEGSEVSRVEHDGADIRVHAIKAGEEGAIGVSHVLVALGRKANVDNLGLEAAGIAFTPRGVTVDKALRTTNKRVYAIGDVTGEAGFTHVAGWQGSLVAQNILFRRPIRTDRTAVPRVTYTDPELAHIGLSEAEARATDPKARVLRWPFAENDRAVATRRRDGHVKLVVGHKGAILGCSIAGPEAGDLIAPYAVAIAKGMTVSDLSGIILPYPTLSEAGKRAAGTYFVSSLSNPWIGRIVRFLRRFG</sequence>
<dbReference type="InterPro" id="IPR036188">
    <property type="entry name" value="FAD/NAD-bd_sf"/>
</dbReference>
<dbReference type="PANTHER" id="PTHR43014">
    <property type="entry name" value="MERCURIC REDUCTASE"/>
    <property type="match status" value="1"/>
</dbReference>
<evidence type="ECO:0000256" key="5">
    <source>
        <dbReference type="ARBA" id="ARBA00023002"/>
    </source>
</evidence>
<feature type="domain" description="Pyridine nucleotide-disulphide oxidoreductase dimerisation" evidence="12">
    <location>
        <begin position="374"/>
        <end position="481"/>
    </location>
</feature>
<feature type="binding site" evidence="8">
    <location>
        <begin position="210"/>
        <end position="217"/>
    </location>
    <ligand>
        <name>NAD(+)</name>
        <dbReference type="ChEBI" id="CHEBI:57540"/>
    </ligand>
</feature>
<organism evidence="14 15">
    <name type="scientific">Phreatobacter aquaticus</name>
    <dbReference type="NCBI Taxonomy" id="2570229"/>
    <lineage>
        <taxon>Bacteria</taxon>
        <taxon>Pseudomonadati</taxon>
        <taxon>Pseudomonadota</taxon>
        <taxon>Alphaproteobacteria</taxon>
        <taxon>Hyphomicrobiales</taxon>
        <taxon>Phreatobacteraceae</taxon>
        <taxon>Phreatobacter</taxon>
    </lineage>
</organism>
<accession>A0A4D7QQ70</accession>
<feature type="disulfide bond" description="Redox-active" evidence="9">
    <location>
        <begin position="76"/>
        <end position="81"/>
    </location>
</feature>
<proteinExistence type="inferred from homology"/>
<feature type="region of interest" description="Disordered" evidence="11">
    <location>
        <begin position="1"/>
        <end position="32"/>
    </location>
</feature>
<evidence type="ECO:0000256" key="6">
    <source>
        <dbReference type="ARBA" id="ARBA00023157"/>
    </source>
</evidence>
<reference evidence="14 15" key="1">
    <citation type="submission" date="2019-04" db="EMBL/GenBank/DDBJ databases">
        <title>Phreatobacter aquaticus sp. nov.</title>
        <authorList>
            <person name="Choi A."/>
            <person name="Baek K."/>
        </authorList>
    </citation>
    <scope>NUCLEOTIDE SEQUENCE [LARGE SCALE GENOMIC DNA]</scope>
    <source>
        <strain evidence="14 15">NMCR1094</strain>
    </source>
</reference>
<dbReference type="InterPro" id="IPR012999">
    <property type="entry name" value="Pyr_OxRdtase_I_AS"/>
</dbReference>
<dbReference type="PRINTS" id="PR00411">
    <property type="entry name" value="PNDRDTASEI"/>
</dbReference>
<dbReference type="GO" id="GO:0016668">
    <property type="term" value="F:oxidoreductase activity, acting on a sulfur group of donors, NAD(P) as acceptor"/>
    <property type="evidence" value="ECO:0007669"/>
    <property type="project" value="InterPro"/>
</dbReference>
<name>A0A4D7QQ70_9HYPH</name>
<dbReference type="GO" id="GO:0003955">
    <property type="term" value="F:NAD(P)H dehydrogenase (quinone) activity"/>
    <property type="evidence" value="ECO:0007669"/>
    <property type="project" value="TreeGrafter"/>
</dbReference>
<evidence type="ECO:0000256" key="8">
    <source>
        <dbReference type="PIRSR" id="PIRSR000350-3"/>
    </source>
</evidence>
<evidence type="ECO:0000256" key="4">
    <source>
        <dbReference type="ARBA" id="ARBA00022857"/>
    </source>
</evidence>
<feature type="binding site" evidence="8">
    <location>
        <position position="85"/>
    </location>
    <ligand>
        <name>FAD</name>
        <dbReference type="ChEBI" id="CHEBI:57692"/>
    </ligand>
</feature>
<keyword evidence="7 10" id="KW-0676">Redox-active center</keyword>
<dbReference type="InterPro" id="IPR016156">
    <property type="entry name" value="FAD/NAD-linked_Rdtase_dimer_sf"/>
</dbReference>
<feature type="binding site" evidence="8">
    <location>
        <position position="339"/>
    </location>
    <ligand>
        <name>FAD</name>
        <dbReference type="ChEBI" id="CHEBI:57692"/>
    </ligand>
</feature>
<feature type="domain" description="FAD/NAD(P)-binding" evidence="13">
    <location>
        <begin position="40"/>
        <end position="354"/>
    </location>
</feature>
<evidence type="ECO:0000256" key="2">
    <source>
        <dbReference type="ARBA" id="ARBA00022630"/>
    </source>
</evidence>
<keyword evidence="8" id="KW-0547">Nucleotide-binding</keyword>
<evidence type="ECO:0000256" key="9">
    <source>
        <dbReference type="PIRSR" id="PIRSR000350-4"/>
    </source>
</evidence>